<proteinExistence type="predicted"/>
<comment type="caution">
    <text evidence="2">The sequence shown here is derived from an EMBL/GenBank/DDBJ whole genome shotgun (WGS) entry which is preliminary data.</text>
</comment>
<feature type="region of interest" description="Disordered" evidence="1">
    <location>
        <begin position="112"/>
        <end position="133"/>
    </location>
</feature>
<dbReference type="RefSeq" id="WP_196420244.1">
    <property type="nucleotide sequence ID" value="NZ_JADQTO010000039.1"/>
</dbReference>
<evidence type="ECO:0000313" key="2">
    <source>
        <dbReference type="EMBL" id="MBG0568471.1"/>
    </source>
</evidence>
<organism evidence="2 3">
    <name type="scientific">Actinoplanes aureus</name>
    <dbReference type="NCBI Taxonomy" id="2792083"/>
    <lineage>
        <taxon>Bacteria</taxon>
        <taxon>Bacillati</taxon>
        <taxon>Actinomycetota</taxon>
        <taxon>Actinomycetes</taxon>
        <taxon>Micromonosporales</taxon>
        <taxon>Micromonosporaceae</taxon>
        <taxon>Actinoplanes</taxon>
    </lineage>
</organism>
<sequence length="211" mass="20956">MNPSHRYGLDRAVAEQLLAGRPAWPSTADPRLLGLLAAAAAPARKAELAGEGAVVDAFRCHHPSPAVFPEPLPLPRSRLAGPLPVRLAAAATLGVAGVGVAAFAGTLPGPGPVYETPGSPHPPETSSVTPRRKPAPSLLDLCTAWLAQPPGERNSTSAFAALATAAGGADRVNAYCTSLAGVPSAPGPESPAVAPAGPGNTGRTAGGSGRD</sequence>
<evidence type="ECO:0000313" key="3">
    <source>
        <dbReference type="Proteomes" id="UP000598146"/>
    </source>
</evidence>
<evidence type="ECO:0000256" key="1">
    <source>
        <dbReference type="SAM" id="MobiDB-lite"/>
    </source>
</evidence>
<gene>
    <name evidence="2" type="ORF">I4J89_44325</name>
</gene>
<accession>A0A931G514</accession>
<dbReference type="AlphaFoldDB" id="A0A931G514"/>
<keyword evidence="3" id="KW-1185">Reference proteome</keyword>
<protein>
    <submittedName>
        <fullName evidence="2">Uncharacterized protein</fullName>
    </submittedName>
</protein>
<dbReference type="EMBL" id="JADQTO010000039">
    <property type="protein sequence ID" value="MBG0568471.1"/>
    <property type="molecule type" value="Genomic_DNA"/>
</dbReference>
<name>A0A931G514_9ACTN</name>
<dbReference type="Proteomes" id="UP000598146">
    <property type="component" value="Unassembled WGS sequence"/>
</dbReference>
<feature type="region of interest" description="Disordered" evidence="1">
    <location>
        <begin position="179"/>
        <end position="211"/>
    </location>
</feature>
<reference evidence="2" key="1">
    <citation type="submission" date="2020-11" db="EMBL/GenBank/DDBJ databases">
        <title>Isolation and identification of active actinomycetes.</title>
        <authorList>
            <person name="Sun X."/>
        </authorList>
    </citation>
    <scope>NUCLEOTIDE SEQUENCE</scope>
    <source>
        <strain evidence="2">NEAU-A11</strain>
    </source>
</reference>